<evidence type="ECO:0000313" key="1">
    <source>
        <dbReference type="EMBL" id="KAJ1349742.1"/>
    </source>
</evidence>
<accession>A0AAD5LZZ9</accession>
<sequence length="66" mass="7493">MKEKMEKRSAEQSSRKFITTRRFMVLPIIQQSCSSWVCPPAWGTTPHPLLRLDVDCSTTSVASIHS</sequence>
<proteinExistence type="predicted"/>
<dbReference type="Proteomes" id="UP001196413">
    <property type="component" value="Unassembled WGS sequence"/>
</dbReference>
<dbReference type="AlphaFoldDB" id="A0AAD5LZZ9"/>
<protein>
    <submittedName>
        <fullName evidence="1">Uncharacterized protein</fullName>
    </submittedName>
</protein>
<comment type="caution">
    <text evidence="1">The sequence shown here is derived from an EMBL/GenBank/DDBJ whole genome shotgun (WGS) entry which is preliminary data.</text>
</comment>
<reference evidence="1" key="1">
    <citation type="submission" date="2021-06" db="EMBL/GenBank/DDBJ databases">
        <title>Parelaphostrongylus tenuis whole genome reference sequence.</title>
        <authorList>
            <person name="Garwood T.J."/>
            <person name="Larsen P.A."/>
            <person name="Fountain-Jones N.M."/>
            <person name="Garbe J.R."/>
            <person name="Macchietto M.G."/>
            <person name="Kania S.A."/>
            <person name="Gerhold R.W."/>
            <person name="Richards J.E."/>
            <person name="Wolf T.M."/>
        </authorList>
    </citation>
    <scope>NUCLEOTIDE SEQUENCE</scope>
    <source>
        <strain evidence="1">MNPRO001-30</strain>
        <tissue evidence="1">Meninges</tissue>
    </source>
</reference>
<organism evidence="1 2">
    <name type="scientific">Parelaphostrongylus tenuis</name>
    <name type="common">Meningeal worm</name>
    <dbReference type="NCBI Taxonomy" id="148309"/>
    <lineage>
        <taxon>Eukaryota</taxon>
        <taxon>Metazoa</taxon>
        <taxon>Ecdysozoa</taxon>
        <taxon>Nematoda</taxon>
        <taxon>Chromadorea</taxon>
        <taxon>Rhabditida</taxon>
        <taxon>Rhabditina</taxon>
        <taxon>Rhabditomorpha</taxon>
        <taxon>Strongyloidea</taxon>
        <taxon>Metastrongylidae</taxon>
        <taxon>Parelaphostrongylus</taxon>
    </lineage>
</organism>
<dbReference type="EMBL" id="JAHQIW010000734">
    <property type="protein sequence ID" value="KAJ1349742.1"/>
    <property type="molecule type" value="Genomic_DNA"/>
</dbReference>
<evidence type="ECO:0000313" key="2">
    <source>
        <dbReference type="Proteomes" id="UP001196413"/>
    </source>
</evidence>
<gene>
    <name evidence="1" type="ORF">KIN20_005382</name>
</gene>
<name>A0AAD5LZZ9_PARTN</name>
<keyword evidence="2" id="KW-1185">Reference proteome</keyword>